<feature type="transmembrane region" description="Helical" evidence="1">
    <location>
        <begin position="89"/>
        <end position="108"/>
    </location>
</feature>
<name>A0A923L2L3_9BACI</name>
<evidence type="ECO:0000313" key="2">
    <source>
        <dbReference type="EMBL" id="MBC5635328.1"/>
    </source>
</evidence>
<accession>A0A923L2L3</accession>
<evidence type="ECO:0000256" key="1">
    <source>
        <dbReference type="SAM" id="Phobius"/>
    </source>
</evidence>
<organism evidence="2 3">
    <name type="scientific">Ornithinibacillus hominis</name>
    <dbReference type="NCBI Taxonomy" id="2763055"/>
    <lineage>
        <taxon>Bacteria</taxon>
        <taxon>Bacillati</taxon>
        <taxon>Bacillota</taxon>
        <taxon>Bacilli</taxon>
        <taxon>Bacillales</taxon>
        <taxon>Bacillaceae</taxon>
        <taxon>Ornithinibacillus</taxon>
    </lineage>
</organism>
<dbReference type="EMBL" id="JACOOL010000001">
    <property type="protein sequence ID" value="MBC5635328.1"/>
    <property type="molecule type" value="Genomic_DNA"/>
</dbReference>
<dbReference type="RefSeq" id="WP_186868039.1">
    <property type="nucleotide sequence ID" value="NZ_JACOOL010000001.1"/>
</dbReference>
<dbReference type="Proteomes" id="UP000637359">
    <property type="component" value="Unassembled WGS sequence"/>
</dbReference>
<dbReference type="Pfam" id="PF10710">
    <property type="entry name" value="DUF2512"/>
    <property type="match status" value="1"/>
</dbReference>
<comment type="caution">
    <text evidence="2">The sequence shown here is derived from an EMBL/GenBank/DDBJ whole genome shotgun (WGS) entry which is preliminary data.</text>
</comment>
<reference evidence="2" key="1">
    <citation type="submission" date="2020-08" db="EMBL/GenBank/DDBJ databases">
        <title>Genome public.</title>
        <authorList>
            <person name="Liu C."/>
            <person name="Sun Q."/>
        </authorList>
    </citation>
    <scope>NUCLEOTIDE SEQUENCE</scope>
    <source>
        <strain evidence="2">BX22</strain>
    </source>
</reference>
<sequence>MKHVKALLIKFIASFVLLYIILGVMYTMTFGEVFLLSLVLGVVAYLIGDLFILPRTNNLVATVADFILAWPIIYWFVDGMTAADNPFTASLIAALGVGVFEVFFHRYLANQVLPDQEPNDGNRTRNLRYQTEYAEEISEDRRRDK</sequence>
<dbReference type="AlphaFoldDB" id="A0A923L2L3"/>
<protein>
    <submittedName>
        <fullName evidence="2">YndM family protein</fullName>
    </submittedName>
</protein>
<keyword evidence="1" id="KW-0472">Membrane</keyword>
<feature type="transmembrane region" description="Helical" evidence="1">
    <location>
        <begin position="33"/>
        <end position="52"/>
    </location>
</feature>
<feature type="transmembrane region" description="Helical" evidence="1">
    <location>
        <begin position="59"/>
        <end position="77"/>
    </location>
</feature>
<keyword evidence="1" id="KW-0812">Transmembrane</keyword>
<dbReference type="InterPro" id="IPR019649">
    <property type="entry name" value="DUF2512"/>
</dbReference>
<proteinExistence type="predicted"/>
<feature type="transmembrane region" description="Helical" evidence="1">
    <location>
        <begin position="7"/>
        <end position="27"/>
    </location>
</feature>
<keyword evidence="3" id="KW-1185">Reference proteome</keyword>
<keyword evidence="1" id="KW-1133">Transmembrane helix</keyword>
<evidence type="ECO:0000313" key="3">
    <source>
        <dbReference type="Proteomes" id="UP000637359"/>
    </source>
</evidence>
<gene>
    <name evidence="2" type="ORF">H8S33_00685</name>
</gene>